<dbReference type="RefSeq" id="WP_108782378.1">
    <property type="nucleotide sequence ID" value="NZ_OMKW01000002.1"/>
</dbReference>
<accession>A0A2R8ABT1</accession>
<dbReference type="InterPro" id="IPR008462">
    <property type="entry name" value="CsbD"/>
</dbReference>
<dbReference type="InterPro" id="IPR036629">
    <property type="entry name" value="YjbJ_sf"/>
</dbReference>
<organism evidence="3 4">
    <name type="scientific">Pontivivens insulae</name>
    <dbReference type="NCBI Taxonomy" id="1639689"/>
    <lineage>
        <taxon>Bacteria</taxon>
        <taxon>Pseudomonadati</taxon>
        <taxon>Pseudomonadota</taxon>
        <taxon>Alphaproteobacteria</taxon>
        <taxon>Rhodobacterales</taxon>
        <taxon>Paracoccaceae</taxon>
        <taxon>Pontivivens</taxon>
    </lineage>
</organism>
<dbReference type="AlphaFoldDB" id="A0A2R8ABT1"/>
<reference evidence="3 4" key="1">
    <citation type="submission" date="2018-03" db="EMBL/GenBank/DDBJ databases">
        <authorList>
            <person name="Keele B.F."/>
        </authorList>
    </citation>
    <scope>NUCLEOTIDE SEQUENCE [LARGE SCALE GENOMIC DNA]</scope>
    <source>
        <strain evidence="3 4">CeCT 8812</strain>
    </source>
</reference>
<evidence type="ECO:0000313" key="4">
    <source>
        <dbReference type="Proteomes" id="UP000244932"/>
    </source>
</evidence>
<name>A0A2R8ABT1_9RHOB</name>
<protein>
    <recommendedName>
        <fullName evidence="2">CsbD-like domain-containing protein</fullName>
    </recommendedName>
</protein>
<dbReference type="InterPro" id="IPR026042">
    <property type="entry name" value="YjbJ"/>
</dbReference>
<evidence type="ECO:0000256" key="1">
    <source>
        <dbReference type="ARBA" id="ARBA00009129"/>
    </source>
</evidence>
<proteinExistence type="inferred from homology"/>
<dbReference type="SUPFAM" id="SSF69047">
    <property type="entry name" value="Hypothetical protein YjbJ"/>
    <property type="match status" value="1"/>
</dbReference>
<dbReference type="Proteomes" id="UP000244932">
    <property type="component" value="Unassembled WGS sequence"/>
</dbReference>
<evidence type="ECO:0000259" key="2">
    <source>
        <dbReference type="Pfam" id="PF05532"/>
    </source>
</evidence>
<sequence length="65" mass="7601">MNNDQFEGQWKQIKGKVQAKWGKLTDDEIDQADGNRDVLEGKIQERYGHSKEHAKREVNEFINSL</sequence>
<dbReference type="InterPro" id="IPR050423">
    <property type="entry name" value="UPF0337_stress_rsp"/>
</dbReference>
<dbReference type="OrthoDB" id="9796058at2"/>
<evidence type="ECO:0000313" key="3">
    <source>
        <dbReference type="EMBL" id="SPF29703.1"/>
    </source>
</evidence>
<keyword evidence="4" id="KW-1185">Reference proteome</keyword>
<comment type="similarity">
    <text evidence="1">Belongs to the UPF0337 (CsbD) family.</text>
</comment>
<feature type="domain" description="CsbD-like" evidence="2">
    <location>
        <begin position="4"/>
        <end position="56"/>
    </location>
</feature>
<dbReference type="PIRSF" id="PIRSF039008">
    <property type="entry name" value="YjbJ"/>
    <property type="match status" value="1"/>
</dbReference>
<dbReference type="Gene3D" id="1.10.1470.10">
    <property type="entry name" value="YjbJ"/>
    <property type="match status" value="1"/>
</dbReference>
<dbReference type="Pfam" id="PF05532">
    <property type="entry name" value="CsbD"/>
    <property type="match status" value="1"/>
</dbReference>
<dbReference type="EMBL" id="OMKW01000002">
    <property type="protein sequence ID" value="SPF29703.1"/>
    <property type="molecule type" value="Genomic_DNA"/>
</dbReference>
<gene>
    <name evidence="3" type="ORF">POI8812_02019</name>
</gene>
<dbReference type="PANTHER" id="PTHR34977:SF1">
    <property type="entry name" value="UPF0337 PROTEIN YJBJ"/>
    <property type="match status" value="1"/>
</dbReference>
<dbReference type="PANTHER" id="PTHR34977">
    <property type="entry name" value="UPF0337 PROTEIN YJBJ"/>
    <property type="match status" value="1"/>
</dbReference>